<dbReference type="PROSITE" id="PS51687">
    <property type="entry name" value="SAM_MT_RNA_M5U"/>
    <property type="match status" value="1"/>
</dbReference>
<dbReference type="FunFam" id="2.40.50.140:FF:000097">
    <property type="entry name" value="23S rRNA (uracil(1939)-C(5))-methyltransferase RlmD"/>
    <property type="match status" value="1"/>
</dbReference>
<dbReference type="GO" id="GO:0070041">
    <property type="term" value="F:rRNA (uridine-C5-)-methyltransferase activity"/>
    <property type="evidence" value="ECO:0007669"/>
    <property type="project" value="UniProtKB-ARBA"/>
</dbReference>
<dbReference type="Gene3D" id="2.40.50.140">
    <property type="entry name" value="Nucleic acid-binding proteins"/>
    <property type="match status" value="1"/>
</dbReference>
<dbReference type="OrthoDB" id="9804590at2"/>
<dbReference type="CDD" id="cd02440">
    <property type="entry name" value="AdoMet_MTases"/>
    <property type="match status" value="1"/>
</dbReference>
<evidence type="ECO:0000313" key="7">
    <source>
        <dbReference type="EMBL" id="SHF86113.1"/>
    </source>
</evidence>
<dbReference type="AlphaFoldDB" id="A0A1M5F3J6"/>
<feature type="active site" evidence="5">
    <location>
        <position position="426"/>
    </location>
</feature>
<dbReference type="RefSeq" id="WP_073065243.1">
    <property type="nucleotide sequence ID" value="NZ_FQUS01000014.1"/>
</dbReference>
<dbReference type="FunFam" id="2.40.50.1070:FF:000003">
    <property type="entry name" value="23S rRNA (Uracil-5-)-methyltransferase RumA"/>
    <property type="match status" value="1"/>
</dbReference>
<evidence type="ECO:0000259" key="6">
    <source>
        <dbReference type="PROSITE" id="PS50926"/>
    </source>
</evidence>
<dbReference type="SUPFAM" id="SSF50249">
    <property type="entry name" value="Nucleic acid-binding proteins"/>
    <property type="match status" value="1"/>
</dbReference>
<name>A0A1M5F3J6_9BACT</name>
<dbReference type="PROSITE" id="PS01231">
    <property type="entry name" value="TRMA_2"/>
    <property type="match status" value="1"/>
</dbReference>
<feature type="domain" description="TRAM" evidence="6">
    <location>
        <begin position="2"/>
        <end position="60"/>
    </location>
</feature>
<dbReference type="PANTHER" id="PTHR11061:SF30">
    <property type="entry name" value="TRNA (URACIL(54)-C(5))-METHYLTRANSFERASE"/>
    <property type="match status" value="1"/>
</dbReference>
<dbReference type="Gene3D" id="2.40.50.1070">
    <property type="match status" value="1"/>
</dbReference>
<dbReference type="STRING" id="1194090.SAMN05443144_11451"/>
<feature type="binding site" evidence="4">
    <location>
        <position position="329"/>
    </location>
    <ligand>
        <name>S-adenosyl-L-methionine</name>
        <dbReference type="ChEBI" id="CHEBI:59789"/>
    </ligand>
</feature>
<sequence length="471" mass="53756">MTLTKGTEAEFTIESVAFEGKGIAKVDGLAVFVPNTAPGDRVKARITKSKKNYREGKLLEVLEQGPRRIEPKCRHARECGGCSWQHVDYPYQLEFKSEQVQDHMERIGGFDTIEVKDTIGCENPFYYRNKMEYSIGARRWLSPEEINREEYVDDRCFAAGLHAPGRYDKILNLSECHLQDPVSYSILDFVRSWCIEHEVEPFNIKRRKGFMRNVVIRTSEYTDDLMVNLVSYKDEPEIIEPLSEALLKEFPQITTVINNVNDRSNPTAVGRYEKVLYGPGYITDRIGSYEFEIDANSFFQTNTRQAERLYAVAREYADLQPGDTLFDLYCGVGTLTLFLSDKPGRVLGIELSKVAIRNAQKNSRKNNVDNVDFLQGDIQEVFGEEITGEYGHPDCLITDPPRAGMHPDVVEHLNTLKAPKLVYISCNSATMARDLKKLSAVYAIEEVQPVDMFPQTYHIETVAKLRLKDEN</sequence>
<dbReference type="Gene3D" id="3.40.50.150">
    <property type="entry name" value="Vaccinia Virus protein VP39"/>
    <property type="match status" value="1"/>
</dbReference>
<evidence type="ECO:0000256" key="5">
    <source>
        <dbReference type="PROSITE-ProRule" id="PRU10015"/>
    </source>
</evidence>
<keyword evidence="3 4" id="KW-0949">S-adenosyl-L-methionine</keyword>
<dbReference type="NCBIfam" id="TIGR00479">
    <property type="entry name" value="rumA"/>
    <property type="match status" value="1"/>
</dbReference>
<evidence type="ECO:0000256" key="3">
    <source>
        <dbReference type="ARBA" id="ARBA00022691"/>
    </source>
</evidence>
<gene>
    <name evidence="7" type="ORF">SAMN05443144_11451</name>
</gene>
<feature type="binding site" evidence="4">
    <location>
        <position position="300"/>
    </location>
    <ligand>
        <name>S-adenosyl-L-methionine</name>
        <dbReference type="ChEBI" id="CHEBI:59789"/>
    </ligand>
</feature>
<dbReference type="InterPro" id="IPR002792">
    <property type="entry name" value="TRAM_dom"/>
</dbReference>
<organism evidence="7 8">
    <name type="scientific">Fodinibius roseus</name>
    <dbReference type="NCBI Taxonomy" id="1194090"/>
    <lineage>
        <taxon>Bacteria</taxon>
        <taxon>Pseudomonadati</taxon>
        <taxon>Balneolota</taxon>
        <taxon>Balneolia</taxon>
        <taxon>Balneolales</taxon>
        <taxon>Balneolaceae</taxon>
        <taxon>Fodinibius</taxon>
    </lineage>
</organism>
<dbReference type="PROSITE" id="PS01230">
    <property type="entry name" value="TRMA_1"/>
    <property type="match status" value="1"/>
</dbReference>
<dbReference type="PROSITE" id="PS50926">
    <property type="entry name" value="TRAM"/>
    <property type="match status" value="1"/>
</dbReference>
<evidence type="ECO:0000256" key="1">
    <source>
        <dbReference type="ARBA" id="ARBA00022603"/>
    </source>
</evidence>
<dbReference type="PANTHER" id="PTHR11061">
    <property type="entry name" value="RNA M5U METHYLTRANSFERASE"/>
    <property type="match status" value="1"/>
</dbReference>
<dbReference type="Proteomes" id="UP000184041">
    <property type="component" value="Unassembled WGS sequence"/>
</dbReference>
<dbReference type="InterPro" id="IPR030391">
    <property type="entry name" value="MeTrfase_TrmA_CS"/>
</dbReference>
<dbReference type="SUPFAM" id="SSF53335">
    <property type="entry name" value="S-adenosyl-L-methionine-dependent methyltransferases"/>
    <property type="match status" value="1"/>
</dbReference>
<dbReference type="InterPro" id="IPR010280">
    <property type="entry name" value="U5_MeTrfase_fam"/>
</dbReference>
<dbReference type="InterPro" id="IPR029063">
    <property type="entry name" value="SAM-dependent_MTases_sf"/>
</dbReference>
<keyword evidence="1 4" id="KW-0489">Methyltransferase</keyword>
<feature type="active site" description="Nucleophile" evidence="4">
    <location>
        <position position="426"/>
    </location>
</feature>
<feature type="binding site" evidence="4">
    <location>
        <position position="399"/>
    </location>
    <ligand>
        <name>S-adenosyl-L-methionine</name>
        <dbReference type="ChEBI" id="CHEBI:59789"/>
    </ligand>
</feature>
<dbReference type="FunFam" id="3.40.50.150:FF:000009">
    <property type="entry name" value="23S rRNA (Uracil(1939)-C(5))-methyltransferase RlmD"/>
    <property type="match status" value="1"/>
</dbReference>
<evidence type="ECO:0000256" key="2">
    <source>
        <dbReference type="ARBA" id="ARBA00022679"/>
    </source>
</evidence>
<reference evidence="7 8" key="1">
    <citation type="submission" date="2016-11" db="EMBL/GenBank/DDBJ databases">
        <authorList>
            <person name="Jaros S."/>
            <person name="Januszkiewicz K."/>
            <person name="Wedrychowicz H."/>
        </authorList>
    </citation>
    <scope>NUCLEOTIDE SEQUENCE [LARGE SCALE GENOMIC DNA]</scope>
    <source>
        <strain evidence="7 8">DSM 21986</strain>
    </source>
</reference>
<dbReference type="InterPro" id="IPR030390">
    <property type="entry name" value="MeTrfase_TrmA_AS"/>
</dbReference>
<protein>
    <submittedName>
        <fullName evidence="7">23S rRNA m(5)U-1939 methyltransferase</fullName>
    </submittedName>
</protein>
<evidence type="ECO:0000256" key="4">
    <source>
        <dbReference type="PROSITE-ProRule" id="PRU01024"/>
    </source>
</evidence>
<dbReference type="Pfam" id="PF01938">
    <property type="entry name" value="TRAM"/>
    <property type="match status" value="1"/>
</dbReference>
<keyword evidence="2 4" id="KW-0808">Transferase</keyword>
<keyword evidence="8" id="KW-1185">Reference proteome</keyword>
<dbReference type="EMBL" id="FQUS01000014">
    <property type="protein sequence ID" value="SHF86113.1"/>
    <property type="molecule type" value="Genomic_DNA"/>
</dbReference>
<accession>A0A1M5F3J6</accession>
<comment type="similarity">
    <text evidence="4">Belongs to the class I-like SAM-binding methyltransferase superfamily. RNA M5U methyltransferase family.</text>
</comment>
<dbReference type="Pfam" id="PF05958">
    <property type="entry name" value="tRNA_U5-meth_tr"/>
    <property type="match status" value="1"/>
</dbReference>
<proteinExistence type="inferred from homology"/>
<evidence type="ECO:0000313" key="8">
    <source>
        <dbReference type="Proteomes" id="UP000184041"/>
    </source>
</evidence>
<feature type="binding site" evidence="4">
    <location>
        <position position="350"/>
    </location>
    <ligand>
        <name>S-adenosyl-L-methionine</name>
        <dbReference type="ChEBI" id="CHEBI:59789"/>
    </ligand>
</feature>
<dbReference type="InterPro" id="IPR012340">
    <property type="entry name" value="NA-bd_OB-fold"/>
</dbReference>